<keyword evidence="2" id="KW-0812">Transmembrane</keyword>
<evidence type="ECO:0000313" key="4">
    <source>
        <dbReference type="Proteomes" id="UP001224775"/>
    </source>
</evidence>
<proteinExistence type="predicted"/>
<dbReference type="EMBL" id="JATAAI010000005">
    <property type="protein sequence ID" value="KAK1745398.1"/>
    <property type="molecule type" value="Genomic_DNA"/>
</dbReference>
<name>A0AAD8YGC0_9STRA</name>
<accession>A0AAD8YGC0</accession>
<evidence type="ECO:0000256" key="2">
    <source>
        <dbReference type="SAM" id="Phobius"/>
    </source>
</evidence>
<keyword evidence="2" id="KW-0472">Membrane</keyword>
<dbReference type="AlphaFoldDB" id="A0AAD8YGC0"/>
<organism evidence="3 4">
    <name type="scientific">Skeletonema marinoi</name>
    <dbReference type="NCBI Taxonomy" id="267567"/>
    <lineage>
        <taxon>Eukaryota</taxon>
        <taxon>Sar</taxon>
        <taxon>Stramenopiles</taxon>
        <taxon>Ochrophyta</taxon>
        <taxon>Bacillariophyta</taxon>
        <taxon>Coscinodiscophyceae</taxon>
        <taxon>Thalassiosirophycidae</taxon>
        <taxon>Thalassiosirales</taxon>
        <taxon>Skeletonemataceae</taxon>
        <taxon>Skeletonema</taxon>
        <taxon>Skeletonema marinoi-dohrnii complex</taxon>
    </lineage>
</organism>
<feature type="compositionally biased region" description="Acidic residues" evidence="1">
    <location>
        <begin position="190"/>
        <end position="203"/>
    </location>
</feature>
<keyword evidence="2" id="KW-1133">Transmembrane helix</keyword>
<reference evidence="3" key="1">
    <citation type="submission" date="2023-06" db="EMBL/GenBank/DDBJ databases">
        <title>Survivors Of The Sea: Transcriptome response of Skeletonema marinoi to long-term dormancy.</title>
        <authorList>
            <person name="Pinder M.I.M."/>
            <person name="Kourtchenko O."/>
            <person name="Robertson E.K."/>
            <person name="Larsson T."/>
            <person name="Maumus F."/>
            <person name="Osuna-Cruz C.M."/>
            <person name="Vancaester E."/>
            <person name="Stenow R."/>
            <person name="Vandepoele K."/>
            <person name="Ploug H."/>
            <person name="Bruchert V."/>
            <person name="Godhe A."/>
            <person name="Topel M."/>
        </authorList>
    </citation>
    <scope>NUCLEOTIDE SEQUENCE</scope>
    <source>
        <strain evidence="3">R05AC</strain>
    </source>
</reference>
<feature type="transmembrane region" description="Helical" evidence="2">
    <location>
        <begin position="83"/>
        <end position="103"/>
    </location>
</feature>
<gene>
    <name evidence="3" type="ORF">QTG54_003322</name>
</gene>
<evidence type="ECO:0000313" key="3">
    <source>
        <dbReference type="EMBL" id="KAK1745398.1"/>
    </source>
</evidence>
<protein>
    <submittedName>
        <fullName evidence="3">Uncharacterized protein</fullName>
    </submittedName>
</protein>
<feature type="compositionally biased region" description="Basic and acidic residues" evidence="1">
    <location>
        <begin position="219"/>
        <end position="245"/>
    </location>
</feature>
<dbReference type="Proteomes" id="UP001224775">
    <property type="component" value="Unassembled WGS sequence"/>
</dbReference>
<keyword evidence="4" id="KW-1185">Reference proteome</keyword>
<evidence type="ECO:0000256" key="1">
    <source>
        <dbReference type="SAM" id="MobiDB-lite"/>
    </source>
</evidence>
<feature type="compositionally biased region" description="Low complexity" evidence="1">
    <location>
        <begin position="171"/>
        <end position="186"/>
    </location>
</feature>
<comment type="caution">
    <text evidence="3">The sequence shown here is derived from an EMBL/GenBank/DDBJ whole genome shotgun (WGS) entry which is preliminary data.</text>
</comment>
<sequence length="255" mass="28581">MMSQRILNAIRATLLDQATLQLSSGTTKLTATPADIIEEYPPSTMGKLVSEILSIFQDMASYTPHPIKEAFNNYTRDKSQAELCFVCAIVIAVVVFVIVLPALEAILRREEGCGDEEELTTEEEILRYYYFTQQREGDESSSSSEKQQTMRVYTPGVGVVQMSMEELLRECSSSSCSGSSTGTSGSMETIYEEEEEEEHEEYDLPSPTSSPPVTPPPPEIRRSDAYSRMVDEELKKRLFHDDETRPPLSTNHAPQ</sequence>
<feature type="compositionally biased region" description="Pro residues" evidence="1">
    <location>
        <begin position="208"/>
        <end position="218"/>
    </location>
</feature>
<feature type="region of interest" description="Disordered" evidence="1">
    <location>
        <begin position="171"/>
        <end position="255"/>
    </location>
</feature>